<dbReference type="EMBL" id="PQXJ01000016">
    <property type="protein sequence ID" value="TGO69055.1"/>
    <property type="molecule type" value="Genomic_DNA"/>
</dbReference>
<dbReference type="CDD" id="cd00067">
    <property type="entry name" value="GAL4"/>
    <property type="match status" value="1"/>
</dbReference>
<protein>
    <recommendedName>
        <fullName evidence="2">Zn(2)-C6 fungal-type domain-containing protein</fullName>
    </recommendedName>
</protein>
<feature type="domain" description="Zn(2)-C6 fungal-type" evidence="2">
    <location>
        <begin position="242"/>
        <end position="272"/>
    </location>
</feature>
<dbReference type="PROSITE" id="PS50048">
    <property type="entry name" value="ZN2_CY6_FUNGAL_2"/>
    <property type="match status" value="1"/>
</dbReference>
<sequence length="300" mass="34306">MARKKSIPIDTRNLNGINEARIVPSTNFIDINGQEDRAVRCIREAPFVTFSNSGAINGIYEFHRRAQPSDRINFRTKWTSQALLREEERWIAHQHADGVPGNKKMMKGIAQEDGVRAQQEGIIRKYVEPSNKYISRPNRITDKIRRRPKQLELPPVVDGINWLANRLKERIVNDQTAFLSHWQNDSYQCAKLRGRVRNLSTEYAFEVPMKDLENDEAYSSRGNDYHVAPCPKQRAPAISPRSCITCYERHHGCDRSLPSCSTCSAIHAYCVYPKSISKEAEEVVVGYVCMGDKHQIGFVS</sequence>
<name>A0A4Z1J5R4_9HELO</name>
<keyword evidence="1" id="KW-0539">Nucleus</keyword>
<evidence type="ECO:0000313" key="4">
    <source>
        <dbReference type="Proteomes" id="UP000297452"/>
    </source>
</evidence>
<dbReference type="GO" id="GO:0008270">
    <property type="term" value="F:zinc ion binding"/>
    <property type="evidence" value="ECO:0007669"/>
    <property type="project" value="InterPro"/>
</dbReference>
<comment type="caution">
    <text evidence="3">The sequence shown here is derived from an EMBL/GenBank/DDBJ whole genome shotgun (WGS) entry which is preliminary data.</text>
</comment>
<dbReference type="GO" id="GO:0000981">
    <property type="term" value="F:DNA-binding transcription factor activity, RNA polymerase II-specific"/>
    <property type="evidence" value="ECO:0007669"/>
    <property type="project" value="InterPro"/>
</dbReference>
<keyword evidence="4" id="KW-1185">Reference proteome</keyword>
<evidence type="ECO:0000259" key="2">
    <source>
        <dbReference type="PROSITE" id="PS50048"/>
    </source>
</evidence>
<proteinExistence type="predicted"/>
<dbReference type="AlphaFoldDB" id="A0A4Z1J5R4"/>
<accession>A0A4Z1J5R4</accession>
<dbReference type="Proteomes" id="UP000297452">
    <property type="component" value="Unassembled WGS sequence"/>
</dbReference>
<dbReference type="OrthoDB" id="3503953at2759"/>
<evidence type="ECO:0000256" key="1">
    <source>
        <dbReference type="ARBA" id="ARBA00023242"/>
    </source>
</evidence>
<organism evidence="3 4">
    <name type="scientific">Botryotinia narcissicola</name>
    <dbReference type="NCBI Taxonomy" id="278944"/>
    <lineage>
        <taxon>Eukaryota</taxon>
        <taxon>Fungi</taxon>
        <taxon>Dikarya</taxon>
        <taxon>Ascomycota</taxon>
        <taxon>Pezizomycotina</taxon>
        <taxon>Leotiomycetes</taxon>
        <taxon>Helotiales</taxon>
        <taxon>Sclerotiniaceae</taxon>
        <taxon>Botryotinia</taxon>
    </lineage>
</organism>
<reference evidence="3 4" key="1">
    <citation type="submission" date="2017-12" db="EMBL/GenBank/DDBJ databases">
        <title>Comparative genomics of Botrytis spp.</title>
        <authorList>
            <person name="Valero-Jimenez C.A."/>
            <person name="Tapia P."/>
            <person name="Veloso J."/>
            <person name="Silva-Moreno E."/>
            <person name="Staats M."/>
            <person name="Valdes J.H."/>
            <person name="Van Kan J.A.L."/>
        </authorList>
    </citation>
    <scope>NUCLEOTIDE SEQUENCE [LARGE SCALE GENOMIC DNA]</scope>
    <source>
        <strain evidence="3 4">MUCL2120</strain>
    </source>
</reference>
<dbReference type="SUPFAM" id="SSF57701">
    <property type="entry name" value="Zn2/Cys6 DNA-binding domain"/>
    <property type="match status" value="1"/>
</dbReference>
<gene>
    <name evidence="3" type="ORF">BOTNAR_0016g00500</name>
</gene>
<dbReference type="InterPro" id="IPR001138">
    <property type="entry name" value="Zn2Cys6_DnaBD"/>
</dbReference>
<evidence type="ECO:0000313" key="3">
    <source>
        <dbReference type="EMBL" id="TGO69055.1"/>
    </source>
</evidence>
<dbReference type="InterPro" id="IPR036864">
    <property type="entry name" value="Zn2-C6_fun-type_DNA-bd_sf"/>
</dbReference>
<dbReference type="Pfam" id="PF00172">
    <property type="entry name" value="Zn_clus"/>
    <property type="match status" value="1"/>
</dbReference>
<dbReference type="Gene3D" id="4.10.240.10">
    <property type="entry name" value="Zn(2)-C6 fungal-type DNA-binding domain"/>
    <property type="match status" value="1"/>
</dbReference>